<proteinExistence type="predicted"/>
<dbReference type="Proteomes" id="UP001443914">
    <property type="component" value="Unassembled WGS sequence"/>
</dbReference>
<dbReference type="AlphaFoldDB" id="A0AAW1MWX5"/>
<evidence type="ECO:0000313" key="1">
    <source>
        <dbReference type="EMBL" id="KAK9751058.1"/>
    </source>
</evidence>
<accession>A0AAW1MWX5</accession>
<protein>
    <submittedName>
        <fullName evidence="1">Uncharacterized protein</fullName>
    </submittedName>
</protein>
<gene>
    <name evidence="1" type="ORF">RND81_02G238600</name>
</gene>
<comment type="caution">
    <text evidence="1">The sequence shown here is derived from an EMBL/GenBank/DDBJ whole genome shotgun (WGS) entry which is preliminary data.</text>
</comment>
<evidence type="ECO:0000313" key="2">
    <source>
        <dbReference type="Proteomes" id="UP001443914"/>
    </source>
</evidence>
<sequence length="141" mass="16557">MKERRLKAKVLCYLDRFDFELREFERTFPILEGWTDERVKARLKSEEKAGGFGKGSVVPRQNIIILHQKGYISDKDFNRLQPIDNEQQLILPIRDATTEGPIQRIIDDRVQEPPSDEIMPPIISQDLTREKKKSYVLRKSC</sequence>
<organism evidence="1 2">
    <name type="scientific">Saponaria officinalis</name>
    <name type="common">Common soapwort</name>
    <name type="synonym">Lychnis saponaria</name>
    <dbReference type="NCBI Taxonomy" id="3572"/>
    <lineage>
        <taxon>Eukaryota</taxon>
        <taxon>Viridiplantae</taxon>
        <taxon>Streptophyta</taxon>
        <taxon>Embryophyta</taxon>
        <taxon>Tracheophyta</taxon>
        <taxon>Spermatophyta</taxon>
        <taxon>Magnoliopsida</taxon>
        <taxon>eudicotyledons</taxon>
        <taxon>Gunneridae</taxon>
        <taxon>Pentapetalae</taxon>
        <taxon>Caryophyllales</taxon>
        <taxon>Caryophyllaceae</taxon>
        <taxon>Caryophylleae</taxon>
        <taxon>Saponaria</taxon>
    </lineage>
</organism>
<name>A0AAW1MWX5_SAPOF</name>
<keyword evidence="2" id="KW-1185">Reference proteome</keyword>
<dbReference type="EMBL" id="JBDFQZ010000002">
    <property type="protein sequence ID" value="KAK9751058.1"/>
    <property type="molecule type" value="Genomic_DNA"/>
</dbReference>
<reference evidence="1" key="1">
    <citation type="submission" date="2024-03" db="EMBL/GenBank/DDBJ databases">
        <title>WGS assembly of Saponaria officinalis var. Norfolk2.</title>
        <authorList>
            <person name="Jenkins J."/>
            <person name="Shu S."/>
            <person name="Grimwood J."/>
            <person name="Barry K."/>
            <person name="Goodstein D."/>
            <person name="Schmutz J."/>
            <person name="Leebens-Mack J."/>
            <person name="Osbourn A."/>
        </authorList>
    </citation>
    <scope>NUCLEOTIDE SEQUENCE [LARGE SCALE GENOMIC DNA]</scope>
    <source>
        <strain evidence="1">JIC</strain>
    </source>
</reference>